<organism evidence="1">
    <name type="scientific">marine sediment metagenome</name>
    <dbReference type="NCBI Taxonomy" id="412755"/>
    <lineage>
        <taxon>unclassified sequences</taxon>
        <taxon>metagenomes</taxon>
        <taxon>ecological metagenomes</taxon>
    </lineage>
</organism>
<dbReference type="AlphaFoldDB" id="A0A0F9V585"/>
<proteinExistence type="predicted"/>
<reference evidence="1" key="1">
    <citation type="journal article" date="2015" name="Nature">
        <title>Complex archaea that bridge the gap between prokaryotes and eukaryotes.</title>
        <authorList>
            <person name="Spang A."/>
            <person name="Saw J.H."/>
            <person name="Jorgensen S.L."/>
            <person name="Zaremba-Niedzwiedzka K."/>
            <person name="Martijn J."/>
            <person name="Lind A.E."/>
            <person name="van Eijk R."/>
            <person name="Schleper C."/>
            <person name="Guy L."/>
            <person name="Ettema T.J."/>
        </authorList>
    </citation>
    <scope>NUCLEOTIDE SEQUENCE</scope>
</reference>
<accession>A0A0F9V585</accession>
<dbReference type="EMBL" id="LAZR01000442">
    <property type="protein sequence ID" value="KKN68701.1"/>
    <property type="molecule type" value="Genomic_DNA"/>
</dbReference>
<gene>
    <name evidence="1" type="ORF">LCGC14_0448920</name>
</gene>
<sequence>MAKEQCCFIGEAGDERPSCQLDAEWRIDGEGFEHETFSCTDHVGSLLGDSSVYVITRIESDENNHG</sequence>
<evidence type="ECO:0000313" key="1">
    <source>
        <dbReference type="EMBL" id="KKN68701.1"/>
    </source>
</evidence>
<protein>
    <submittedName>
        <fullName evidence="1">Uncharacterized protein</fullName>
    </submittedName>
</protein>
<comment type="caution">
    <text evidence="1">The sequence shown here is derived from an EMBL/GenBank/DDBJ whole genome shotgun (WGS) entry which is preliminary data.</text>
</comment>
<name>A0A0F9V585_9ZZZZ</name>